<evidence type="ECO:0000313" key="2">
    <source>
        <dbReference type="Proteomes" id="UP000669179"/>
    </source>
</evidence>
<dbReference type="EMBL" id="JAGEOJ010000004">
    <property type="protein sequence ID" value="MBO2447913.1"/>
    <property type="molecule type" value="Genomic_DNA"/>
</dbReference>
<name>A0A939P8W1_9ACTN</name>
<evidence type="ECO:0008006" key="3">
    <source>
        <dbReference type="Google" id="ProtNLM"/>
    </source>
</evidence>
<dbReference type="InterPro" id="IPR029032">
    <property type="entry name" value="AhpD-like"/>
</dbReference>
<dbReference type="AlphaFoldDB" id="A0A939P8W1"/>
<protein>
    <recommendedName>
        <fullName evidence="3">Peroxidase</fullName>
    </recommendedName>
</protein>
<keyword evidence="2" id="KW-1185">Reference proteome</keyword>
<gene>
    <name evidence="1" type="ORF">J4573_12485</name>
</gene>
<comment type="caution">
    <text evidence="1">The sequence shown here is derived from an EMBL/GenBank/DDBJ whole genome shotgun (WGS) entry which is preliminary data.</text>
</comment>
<evidence type="ECO:0000313" key="1">
    <source>
        <dbReference type="EMBL" id="MBO2447913.1"/>
    </source>
</evidence>
<dbReference type="Gene3D" id="1.20.1290.10">
    <property type="entry name" value="AhpD-like"/>
    <property type="match status" value="1"/>
</dbReference>
<dbReference type="PANTHER" id="PTHR35446:SF2">
    <property type="entry name" value="CARBOXYMUCONOLACTONE DECARBOXYLASE-LIKE DOMAIN-CONTAINING PROTEIN"/>
    <property type="match status" value="1"/>
</dbReference>
<dbReference type="Proteomes" id="UP000669179">
    <property type="component" value="Unassembled WGS sequence"/>
</dbReference>
<dbReference type="PANTHER" id="PTHR35446">
    <property type="entry name" value="SI:CH211-175M2.5"/>
    <property type="match status" value="1"/>
</dbReference>
<reference evidence="1" key="1">
    <citation type="submission" date="2021-03" db="EMBL/GenBank/DDBJ databases">
        <authorList>
            <person name="Kanchanasin P."/>
            <person name="Saeng-In P."/>
            <person name="Phongsopitanun W."/>
            <person name="Yuki M."/>
            <person name="Kudo T."/>
            <person name="Ohkuma M."/>
            <person name="Tanasupawat S."/>
        </authorList>
    </citation>
    <scope>NUCLEOTIDE SEQUENCE</scope>
    <source>
        <strain evidence="1">GKU 128</strain>
    </source>
</reference>
<dbReference type="RefSeq" id="WP_208255545.1">
    <property type="nucleotide sequence ID" value="NZ_JAGEOJ010000004.1"/>
</dbReference>
<proteinExistence type="predicted"/>
<organism evidence="1 2">
    <name type="scientific">Actinomadura barringtoniae</name>
    <dbReference type="NCBI Taxonomy" id="1427535"/>
    <lineage>
        <taxon>Bacteria</taxon>
        <taxon>Bacillati</taxon>
        <taxon>Actinomycetota</taxon>
        <taxon>Actinomycetes</taxon>
        <taxon>Streptosporangiales</taxon>
        <taxon>Thermomonosporaceae</taxon>
        <taxon>Actinomadura</taxon>
    </lineage>
</organism>
<dbReference type="SUPFAM" id="SSF69118">
    <property type="entry name" value="AhpD-like"/>
    <property type="match status" value="1"/>
</dbReference>
<sequence length="200" mass="21802">MGFLETPDDDADEQVGRLFDADREALGYVANYTRVFALRPAVYSAWQQLNAAVKEGMDARIYELVTLAAARRLRSSYCSLAHGKVLRDRFYDAGAVEAIATDPHNAGLDPADMAIMDFAERVAADATAITEADIDELRRHGLTDADIFQVVLATSARCFFSTVLDAVGTEPDAQFRTAIEPELQQALTVGRDIAAADDQP</sequence>
<accession>A0A939P8W1</accession>